<comment type="caution">
    <text evidence="1">The sequence shown here is derived from an EMBL/GenBank/DDBJ whole genome shotgun (WGS) entry which is preliminary data.</text>
</comment>
<evidence type="ECO:0000313" key="1">
    <source>
        <dbReference type="EMBL" id="MET3870043.1"/>
    </source>
</evidence>
<accession>A0ABV2NU48</accession>
<evidence type="ECO:0000313" key="2">
    <source>
        <dbReference type="Proteomes" id="UP001549119"/>
    </source>
</evidence>
<protein>
    <submittedName>
        <fullName evidence="1">Uncharacterized protein</fullName>
    </submittedName>
</protein>
<dbReference type="RefSeq" id="WP_209651156.1">
    <property type="nucleotide sequence ID" value="NZ_JBEPNV010000005.1"/>
</dbReference>
<name>A0ABV2NU48_9HYPH</name>
<organism evidence="1 2">
    <name type="scientific">Methylobacterium radiotolerans</name>
    <dbReference type="NCBI Taxonomy" id="31998"/>
    <lineage>
        <taxon>Bacteria</taxon>
        <taxon>Pseudomonadati</taxon>
        <taxon>Pseudomonadota</taxon>
        <taxon>Alphaproteobacteria</taxon>
        <taxon>Hyphomicrobiales</taxon>
        <taxon>Methylobacteriaceae</taxon>
        <taxon>Methylobacterium</taxon>
    </lineage>
</organism>
<proteinExistence type="predicted"/>
<reference evidence="1 2" key="1">
    <citation type="submission" date="2024-06" db="EMBL/GenBank/DDBJ databases">
        <title>Genomics of switchgrass bacterial isolates.</title>
        <authorList>
            <person name="Shade A."/>
        </authorList>
    </citation>
    <scope>NUCLEOTIDE SEQUENCE [LARGE SCALE GENOMIC DNA]</scope>
    <source>
        <strain evidence="1 2">PvP084</strain>
    </source>
</reference>
<keyword evidence="2" id="KW-1185">Reference proteome</keyword>
<sequence length="107" mass="11693">MFLVTDLTIKPEADDVERGWIGVESVVHLGAEAAIADLIGRVRFSLGYELDTELGQGEPALAVQAERMIALWKKHQLSNGHGAATLRIDTRDFQHLLIPVAHPRAAS</sequence>
<gene>
    <name evidence="1" type="ORF">ABIC20_007428</name>
</gene>
<dbReference type="EMBL" id="JBEPNW010000008">
    <property type="protein sequence ID" value="MET3870043.1"/>
    <property type="molecule type" value="Genomic_DNA"/>
</dbReference>
<dbReference type="Proteomes" id="UP001549119">
    <property type="component" value="Unassembled WGS sequence"/>
</dbReference>